<dbReference type="Gene3D" id="1.20.120.560">
    <property type="entry name" value="alix/aip1 in complex with the ypdl late domain"/>
    <property type="match status" value="1"/>
</dbReference>
<proteinExistence type="predicted"/>
<protein>
    <recommendedName>
        <fullName evidence="5">BRO domain-containing protein 1</fullName>
    </recommendedName>
</protein>
<dbReference type="InterPro" id="IPR038499">
    <property type="entry name" value="BRO1_sf"/>
</dbReference>
<organism evidence="9 10">
    <name type="scientific">Kwoniella mangroviensis CBS 10435</name>
    <dbReference type="NCBI Taxonomy" id="1331196"/>
    <lineage>
        <taxon>Eukaryota</taxon>
        <taxon>Fungi</taxon>
        <taxon>Dikarya</taxon>
        <taxon>Basidiomycota</taxon>
        <taxon>Agaricomycotina</taxon>
        <taxon>Tremellomycetes</taxon>
        <taxon>Tremellales</taxon>
        <taxon>Cryptococcaceae</taxon>
        <taxon>Kwoniella</taxon>
    </lineage>
</organism>
<feature type="compositionally biased region" description="Pro residues" evidence="7">
    <location>
        <begin position="974"/>
        <end position="1000"/>
    </location>
</feature>
<dbReference type="GO" id="GO:0005768">
    <property type="term" value="C:endosome"/>
    <property type="evidence" value="ECO:0007669"/>
    <property type="project" value="UniProtKB-SubCell"/>
</dbReference>
<feature type="coiled-coil region" evidence="6">
    <location>
        <begin position="693"/>
        <end position="762"/>
    </location>
</feature>
<dbReference type="OrthoDB" id="2141925at2759"/>
<evidence type="ECO:0000256" key="3">
    <source>
        <dbReference type="ARBA" id="ARBA00022490"/>
    </source>
</evidence>
<keyword evidence="3" id="KW-0963">Cytoplasm</keyword>
<dbReference type="Pfam" id="PF03097">
    <property type="entry name" value="BRO1"/>
    <property type="match status" value="1"/>
</dbReference>
<gene>
    <name evidence="9" type="ORF">L486_05151</name>
</gene>
<evidence type="ECO:0000256" key="6">
    <source>
        <dbReference type="SAM" id="Coils"/>
    </source>
</evidence>
<accession>A0A1B9IQ69</accession>
<dbReference type="InterPro" id="IPR025304">
    <property type="entry name" value="ALIX_V_dom"/>
</dbReference>
<comment type="subcellular location">
    <subcellularLocation>
        <location evidence="2">Cytoplasm</location>
    </subcellularLocation>
    <subcellularLocation>
        <location evidence="1">Endosome</location>
    </subcellularLocation>
</comment>
<feature type="compositionally biased region" description="Pro residues" evidence="7">
    <location>
        <begin position="891"/>
        <end position="916"/>
    </location>
</feature>
<feature type="compositionally biased region" description="Pro residues" evidence="7">
    <location>
        <begin position="951"/>
        <end position="966"/>
    </location>
</feature>
<evidence type="ECO:0000256" key="4">
    <source>
        <dbReference type="ARBA" id="ARBA00022753"/>
    </source>
</evidence>
<feature type="compositionally biased region" description="Low complexity" evidence="7">
    <location>
        <begin position="917"/>
        <end position="935"/>
    </location>
</feature>
<dbReference type="CDD" id="cd09242">
    <property type="entry name" value="BRO1_ScBro1_like"/>
    <property type="match status" value="1"/>
</dbReference>
<sequence length="1085" mass="119943">MAFQSPLISIPRKTTQDVDWSNPIRSIIAHSYGEDPKNYAEECSVLQRCRQDAVRGAGSDQTARDLLYKYFGQLELLELRFAEIKVPFVWNDAFTDKPTTQTSLAFEKASIIHLISSILSSLAQTPSRSDPEGLKRAYYNTRAAAGMLTYINENFLHAPSTDLSREVVQLCIGIMSAQATEIFTEKLIEEKKSPALVSRSANSTAAIYNTAVEEMKEFQGKGIFDRNWLYVLQIKSKLFSSLAQYYKGVADNSSGKHGIALVRFRVADSLAQEASKQANSFNYTFISSSTPTLPHDAASSLVEITKSHLTICTEIKDQSTKDNDLIYHEVLPSEAALPTIEKLPSSSTPITIQEIYGNPEITKLIGPDIFIKLVPLAVHESASIYSEEKAKLVRGEVERVELSEGELRAGLEHLGLPGLVNQWNNLMDDDNDQNNNDVEISLQVKRLAEDISRGGSAENSLRQLDGERERCERELRELSGLLDNESRECERMRAKYTPQFTQPPSGPQTSNWRSNIASNLSALSSAGQSDSHLHTIWRDIQPQLTLLSSGENGLERAAAPIAAGKTSAPVNQGISLLDLQEDVGSKKGLDDKEREELNKAVADAGERLDRLNKIRRERDDVLKDLKEKIQNDDVSNLLLLNRRSSGVEPQLFAAELEKFRPYQSRLAAAIQASASILQELEMLVRQVEKGKGVKDLQRSQKDRTKRIREWERKLIEAGEGWAEIQAGLGKGFTYYDSLERVLDDLKREVNGFVKSRENERNRLVGEIETRQRIGGTSGSPPPATTSSGTRSLEERLAALSVDRSISGYSPQPPKPVTSPTPSFPPPPPQVSTPRFPPPPPPAKPTNPYDFSGLSNIPSAFSTSSPTSTQSPPHQTQAYGSSSYGYDRPVQPQQPAPYPPPAQSPYPTPPSRPPRPAPQSYSSYGSSSQTSYTGGQNQSYPAPPSQTQYTSPLPPQTSYPSHPPPAPSSYSSYPSGPPPQQPQQGYYPPPQRPSYNSPPSPQQQQQQQYPNYPPPTGQYQSQPPPQQGSQYGYPSQGGYQPQDDVLQKRDVTVLAEGPLVLQMTGRSDPEMAHSLRSPLEGILRYL</sequence>
<name>A0A1B9IQ69_9TREE</name>
<dbReference type="EMBL" id="KI669463">
    <property type="protein sequence ID" value="OCF57688.1"/>
    <property type="molecule type" value="Genomic_DNA"/>
</dbReference>
<dbReference type="PANTHER" id="PTHR23030:SF30">
    <property type="entry name" value="TYROSINE-PROTEIN PHOSPHATASE NON-RECEPTOR TYPE 23"/>
    <property type="match status" value="1"/>
</dbReference>
<dbReference type="InterPro" id="IPR004328">
    <property type="entry name" value="BRO1_dom"/>
</dbReference>
<dbReference type="Pfam" id="PF13949">
    <property type="entry name" value="ALIX_LYPXL_bnd"/>
    <property type="match status" value="1"/>
</dbReference>
<dbReference type="PANTHER" id="PTHR23030">
    <property type="entry name" value="PCD6 INTERACTING PROTEIN-RELATED"/>
    <property type="match status" value="1"/>
</dbReference>
<evidence type="ECO:0000313" key="9">
    <source>
        <dbReference type="EMBL" id="OCF57688.1"/>
    </source>
</evidence>
<dbReference type="STRING" id="1331196.A0A1B9IQ69"/>
<keyword evidence="4" id="KW-0967">Endosome</keyword>
<dbReference type="PROSITE" id="PS51180">
    <property type="entry name" value="BRO1"/>
    <property type="match status" value="1"/>
</dbReference>
<evidence type="ECO:0000259" key="8">
    <source>
        <dbReference type="PROSITE" id="PS51180"/>
    </source>
</evidence>
<evidence type="ECO:0000256" key="5">
    <source>
        <dbReference type="ARBA" id="ARBA00041284"/>
    </source>
</evidence>
<dbReference type="AlphaFoldDB" id="A0A1B9IQ69"/>
<feature type="coiled-coil region" evidence="6">
    <location>
        <begin position="594"/>
        <end position="631"/>
    </location>
</feature>
<feature type="compositionally biased region" description="Low complexity" evidence="7">
    <location>
        <begin position="1026"/>
        <end position="1041"/>
    </location>
</feature>
<feature type="domain" description="BRO1" evidence="8">
    <location>
        <begin position="6"/>
        <end position="407"/>
    </location>
</feature>
<feature type="coiled-coil region" evidence="6">
    <location>
        <begin position="457"/>
        <end position="495"/>
    </location>
</feature>
<feature type="compositionally biased region" description="Low complexity" evidence="7">
    <location>
        <begin position="861"/>
        <end position="876"/>
    </location>
</feature>
<dbReference type="SMART" id="SM01041">
    <property type="entry name" value="BRO1"/>
    <property type="match status" value="1"/>
</dbReference>
<feature type="compositionally biased region" description="Pro residues" evidence="7">
    <location>
        <begin position="810"/>
        <end position="844"/>
    </location>
</feature>
<keyword evidence="6" id="KW-0175">Coiled coil</keyword>
<dbReference type="GO" id="GO:0043328">
    <property type="term" value="P:protein transport to vacuole involved in ubiquitin-dependent protein catabolic process via the multivesicular body sorting pathway"/>
    <property type="evidence" value="ECO:0007669"/>
    <property type="project" value="TreeGrafter"/>
</dbReference>
<feature type="compositionally biased region" description="Pro residues" evidence="7">
    <location>
        <begin position="1010"/>
        <end position="1025"/>
    </location>
</feature>
<evidence type="ECO:0000256" key="2">
    <source>
        <dbReference type="ARBA" id="ARBA00004496"/>
    </source>
</evidence>
<feature type="region of interest" description="Disordered" evidence="7">
    <location>
        <begin position="763"/>
        <end position="1048"/>
    </location>
</feature>
<dbReference type="Gene3D" id="1.20.140.50">
    <property type="entry name" value="alix/aip1 like domains"/>
    <property type="match status" value="1"/>
</dbReference>
<dbReference type="Gene3D" id="1.25.40.280">
    <property type="entry name" value="alix/aip1 like domains"/>
    <property type="match status" value="1"/>
</dbReference>
<reference evidence="10" key="2">
    <citation type="submission" date="2013-12" db="EMBL/GenBank/DDBJ databases">
        <title>Evolution of pathogenesis and genome organization in the Tremellales.</title>
        <authorList>
            <person name="Cuomo C."/>
            <person name="Litvintseva A."/>
            <person name="Heitman J."/>
            <person name="Chen Y."/>
            <person name="Sun S."/>
            <person name="Springer D."/>
            <person name="Dromer F."/>
            <person name="Young S."/>
            <person name="Zeng Q."/>
            <person name="Chapman S."/>
            <person name="Gujja S."/>
            <person name="Saif S."/>
            <person name="Birren B."/>
        </authorList>
    </citation>
    <scope>NUCLEOTIDE SEQUENCE [LARGE SCALE GENOMIC DNA]</scope>
    <source>
        <strain evidence="10">CBS 10435</strain>
    </source>
</reference>
<feature type="compositionally biased region" description="Polar residues" evidence="7">
    <location>
        <begin position="936"/>
        <end position="950"/>
    </location>
</feature>
<evidence type="ECO:0000256" key="7">
    <source>
        <dbReference type="SAM" id="MobiDB-lite"/>
    </source>
</evidence>
<reference evidence="9 10" key="1">
    <citation type="submission" date="2013-07" db="EMBL/GenBank/DDBJ databases">
        <title>The Genome Sequence of Kwoniella mangroviensis CBS10435.</title>
        <authorList>
            <consortium name="The Broad Institute Genome Sequencing Platform"/>
            <person name="Cuomo C."/>
            <person name="Litvintseva A."/>
            <person name="Chen Y."/>
            <person name="Heitman J."/>
            <person name="Sun S."/>
            <person name="Springer D."/>
            <person name="Dromer F."/>
            <person name="Young S.K."/>
            <person name="Zeng Q."/>
            <person name="Gargeya S."/>
            <person name="Fitzgerald M."/>
            <person name="Abouelleil A."/>
            <person name="Alvarado L."/>
            <person name="Berlin A.M."/>
            <person name="Chapman S.B."/>
            <person name="Dewar J."/>
            <person name="Goldberg J."/>
            <person name="Griggs A."/>
            <person name="Gujja S."/>
            <person name="Hansen M."/>
            <person name="Howarth C."/>
            <person name="Imamovic A."/>
            <person name="Larimer J."/>
            <person name="McCowan C."/>
            <person name="Murphy C."/>
            <person name="Pearson M."/>
            <person name="Priest M."/>
            <person name="Roberts A."/>
            <person name="Saif S."/>
            <person name="Shea T."/>
            <person name="Sykes S."/>
            <person name="Wortman J."/>
            <person name="Nusbaum C."/>
            <person name="Birren B."/>
        </authorList>
    </citation>
    <scope>NUCLEOTIDE SEQUENCE [LARGE SCALE GENOMIC DNA]</scope>
    <source>
        <strain evidence="9 10">CBS 10435</strain>
    </source>
</reference>
<dbReference type="Proteomes" id="UP000092583">
    <property type="component" value="Unassembled WGS sequence"/>
</dbReference>
<evidence type="ECO:0000256" key="1">
    <source>
        <dbReference type="ARBA" id="ARBA00004177"/>
    </source>
</evidence>
<evidence type="ECO:0000313" key="10">
    <source>
        <dbReference type="Proteomes" id="UP000092583"/>
    </source>
</evidence>
<keyword evidence="10" id="KW-1185">Reference proteome</keyword>